<evidence type="ECO:0000313" key="2">
    <source>
        <dbReference type="EMBL" id="GIY88709.1"/>
    </source>
</evidence>
<comment type="caution">
    <text evidence="2">The sequence shown here is derived from an EMBL/GenBank/DDBJ whole genome shotgun (WGS) entry which is preliminary data.</text>
</comment>
<keyword evidence="3" id="KW-1185">Reference proteome</keyword>
<reference evidence="2 3" key="1">
    <citation type="submission" date="2021-06" db="EMBL/GenBank/DDBJ databases">
        <title>Caerostris extrusa draft genome.</title>
        <authorList>
            <person name="Kono N."/>
            <person name="Arakawa K."/>
        </authorList>
    </citation>
    <scope>NUCLEOTIDE SEQUENCE [LARGE SCALE GENOMIC DNA]</scope>
</reference>
<sequence length="80" mass="9102">MCEENWVDVTNERLENTFLIPACLSRPSQQTIEYRFLRPTPPPADGKRTEGKGPSASVHRVRDLFRVSTQHGCVKQGSFK</sequence>
<accession>A0AAV4X4L0</accession>
<dbReference type="AlphaFoldDB" id="A0AAV4X4L0"/>
<name>A0AAV4X4L0_CAEEX</name>
<proteinExistence type="predicted"/>
<gene>
    <name evidence="2" type="ORF">CEXT_279571</name>
</gene>
<evidence type="ECO:0000256" key="1">
    <source>
        <dbReference type="SAM" id="MobiDB-lite"/>
    </source>
</evidence>
<organism evidence="2 3">
    <name type="scientific">Caerostris extrusa</name>
    <name type="common">Bark spider</name>
    <name type="synonym">Caerostris bankana</name>
    <dbReference type="NCBI Taxonomy" id="172846"/>
    <lineage>
        <taxon>Eukaryota</taxon>
        <taxon>Metazoa</taxon>
        <taxon>Ecdysozoa</taxon>
        <taxon>Arthropoda</taxon>
        <taxon>Chelicerata</taxon>
        <taxon>Arachnida</taxon>
        <taxon>Araneae</taxon>
        <taxon>Araneomorphae</taxon>
        <taxon>Entelegynae</taxon>
        <taxon>Araneoidea</taxon>
        <taxon>Araneidae</taxon>
        <taxon>Caerostris</taxon>
    </lineage>
</organism>
<dbReference type="EMBL" id="BPLR01017096">
    <property type="protein sequence ID" value="GIY88709.1"/>
    <property type="molecule type" value="Genomic_DNA"/>
</dbReference>
<evidence type="ECO:0000313" key="3">
    <source>
        <dbReference type="Proteomes" id="UP001054945"/>
    </source>
</evidence>
<feature type="region of interest" description="Disordered" evidence="1">
    <location>
        <begin position="38"/>
        <end position="58"/>
    </location>
</feature>
<protein>
    <submittedName>
        <fullName evidence="2">Uncharacterized protein</fullName>
    </submittedName>
</protein>
<dbReference type="Proteomes" id="UP001054945">
    <property type="component" value="Unassembled WGS sequence"/>
</dbReference>